<name>A0A8S5R0Y9_9CAUD</name>
<reference evidence="2" key="1">
    <citation type="journal article" date="2021" name="Proc. Natl. Acad. Sci. U.S.A.">
        <title>A Catalog of Tens of Thousands of Viruses from Human Metagenomes Reveals Hidden Associations with Chronic Diseases.</title>
        <authorList>
            <person name="Tisza M.J."/>
            <person name="Buck C.B."/>
        </authorList>
    </citation>
    <scope>NUCLEOTIDE SEQUENCE</scope>
    <source>
        <strain evidence="2">CtXX925</strain>
    </source>
</reference>
<proteinExistence type="predicted"/>
<keyword evidence="1" id="KW-0472">Membrane</keyword>
<feature type="transmembrane region" description="Helical" evidence="1">
    <location>
        <begin position="57"/>
        <end position="81"/>
    </location>
</feature>
<evidence type="ECO:0000256" key="1">
    <source>
        <dbReference type="SAM" id="Phobius"/>
    </source>
</evidence>
<organism evidence="2">
    <name type="scientific">Siphoviridae sp. ctXX925</name>
    <dbReference type="NCBI Taxonomy" id="2826370"/>
    <lineage>
        <taxon>Viruses</taxon>
        <taxon>Duplodnaviria</taxon>
        <taxon>Heunggongvirae</taxon>
        <taxon>Uroviricota</taxon>
        <taxon>Caudoviricetes</taxon>
    </lineage>
</organism>
<keyword evidence="1" id="KW-1133">Transmembrane helix</keyword>
<dbReference type="EMBL" id="BK015794">
    <property type="protein sequence ID" value="DAE25159.1"/>
    <property type="molecule type" value="Genomic_DNA"/>
</dbReference>
<evidence type="ECO:0000313" key="2">
    <source>
        <dbReference type="EMBL" id="DAE25159.1"/>
    </source>
</evidence>
<keyword evidence="1" id="KW-0812">Transmembrane</keyword>
<protein>
    <submittedName>
        <fullName evidence="2">Uncharacterized protein</fullName>
    </submittedName>
</protein>
<sequence>MPMFLLTSMLLMVSVNLIHHLGLAQAIAEVMNKILGCSQCLTFWSVVAGLTYLGQDIITAVFLAITMAYLSNWFGLILLYLQRKFTTLYEREKDKKAR</sequence>
<accession>A0A8S5R0Y9</accession>